<reference evidence="7" key="2">
    <citation type="journal article" date="2014" name="ISME J.">
        <title>Microbial stratification in low pH oxic and suboxic macroscopic growths along an acid mine drainage.</title>
        <authorList>
            <person name="Mendez-Garcia C."/>
            <person name="Mesa V."/>
            <person name="Sprenger R.R."/>
            <person name="Richter M."/>
            <person name="Diez M.S."/>
            <person name="Solano J."/>
            <person name="Bargiela R."/>
            <person name="Golyshina O.V."/>
            <person name="Manteca A."/>
            <person name="Ramos J.L."/>
            <person name="Gallego J.R."/>
            <person name="Llorente I."/>
            <person name="Martins Dos Santos V.A."/>
            <person name="Jensen O.N."/>
            <person name="Pelaez A.I."/>
            <person name="Sanchez J."/>
            <person name="Ferrer M."/>
        </authorList>
    </citation>
    <scope>NUCLEOTIDE SEQUENCE</scope>
</reference>
<dbReference type="GO" id="GO:0004815">
    <property type="term" value="F:aspartate-tRNA ligase activity"/>
    <property type="evidence" value="ECO:0007669"/>
    <property type="project" value="TreeGrafter"/>
</dbReference>
<accession>T1AE06</accession>
<gene>
    <name evidence="7" type="ORF">B2A_05767</name>
</gene>
<keyword evidence="5 7" id="KW-0030">Aminoacyl-tRNA synthetase</keyword>
<dbReference type="Gene3D" id="3.30.930.10">
    <property type="entry name" value="Bira Bifunctional Protein, Domain 2"/>
    <property type="match status" value="1"/>
</dbReference>
<dbReference type="Pfam" id="PF00152">
    <property type="entry name" value="tRNA-synt_2"/>
    <property type="match status" value="1"/>
</dbReference>
<feature type="non-terminal residue" evidence="7">
    <location>
        <position position="78"/>
    </location>
</feature>
<organism evidence="7">
    <name type="scientific">mine drainage metagenome</name>
    <dbReference type="NCBI Taxonomy" id="410659"/>
    <lineage>
        <taxon>unclassified sequences</taxon>
        <taxon>metagenomes</taxon>
        <taxon>ecological metagenomes</taxon>
    </lineage>
</organism>
<dbReference type="PRINTS" id="PR01042">
    <property type="entry name" value="TRNASYNTHASP"/>
</dbReference>
<evidence type="ECO:0000259" key="6">
    <source>
        <dbReference type="Pfam" id="PF00152"/>
    </source>
</evidence>
<keyword evidence="2" id="KW-0547">Nucleotide-binding</keyword>
<dbReference type="InterPro" id="IPR002312">
    <property type="entry name" value="Asp/Asn-tRNA-synth_IIb"/>
</dbReference>
<reference evidence="7" key="1">
    <citation type="submission" date="2013-08" db="EMBL/GenBank/DDBJ databases">
        <authorList>
            <person name="Mendez C."/>
            <person name="Richter M."/>
            <person name="Ferrer M."/>
            <person name="Sanchez J."/>
        </authorList>
    </citation>
    <scope>NUCLEOTIDE SEQUENCE</scope>
</reference>
<keyword evidence="3" id="KW-0067">ATP-binding</keyword>
<dbReference type="AlphaFoldDB" id="T1AE06"/>
<proteinExistence type="predicted"/>
<dbReference type="GO" id="GO:0006422">
    <property type="term" value="P:aspartyl-tRNA aminoacylation"/>
    <property type="evidence" value="ECO:0007669"/>
    <property type="project" value="TreeGrafter"/>
</dbReference>
<evidence type="ECO:0000313" key="7">
    <source>
        <dbReference type="EMBL" id="EQD55362.1"/>
    </source>
</evidence>
<sequence>MRHRITRAMRGYLDAHDFIDIETPMLTKATPEGARDYLVPSRTHPGKFFALPQSPQIFKQLLMVAGFDRYYQIVRCFR</sequence>
<dbReference type="EMBL" id="AUZZ01004017">
    <property type="protein sequence ID" value="EQD55362.1"/>
    <property type="molecule type" value="Genomic_DNA"/>
</dbReference>
<evidence type="ECO:0000256" key="2">
    <source>
        <dbReference type="ARBA" id="ARBA00022741"/>
    </source>
</evidence>
<name>T1AE06_9ZZZZ</name>
<evidence type="ECO:0000256" key="4">
    <source>
        <dbReference type="ARBA" id="ARBA00022917"/>
    </source>
</evidence>
<feature type="domain" description="Aminoacyl-tRNA synthetase class II (D/K/N)" evidence="6">
    <location>
        <begin position="1"/>
        <end position="78"/>
    </location>
</feature>
<dbReference type="InterPro" id="IPR045864">
    <property type="entry name" value="aa-tRNA-synth_II/BPL/LPL"/>
</dbReference>
<keyword evidence="4" id="KW-0648">Protein biosynthesis</keyword>
<dbReference type="EC" id="6.1.1.-" evidence="7"/>
<keyword evidence="1 7" id="KW-0436">Ligase</keyword>
<evidence type="ECO:0000256" key="5">
    <source>
        <dbReference type="ARBA" id="ARBA00023146"/>
    </source>
</evidence>
<comment type="caution">
    <text evidence="7">The sequence shown here is derived from an EMBL/GenBank/DDBJ whole genome shotgun (WGS) entry which is preliminary data.</text>
</comment>
<dbReference type="PANTHER" id="PTHR22594">
    <property type="entry name" value="ASPARTYL/LYSYL-TRNA SYNTHETASE"/>
    <property type="match status" value="1"/>
</dbReference>
<dbReference type="GO" id="GO:0005524">
    <property type="term" value="F:ATP binding"/>
    <property type="evidence" value="ECO:0007669"/>
    <property type="project" value="UniProtKB-KW"/>
</dbReference>
<dbReference type="InterPro" id="IPR004364">
    <property type="entry name" value="Aa-tRNA-synt_II"/>
</dbReference>
<dbReference type="PANTHER" id="PTHR22594:SF5">
    <property type="entry name" value="ASPARTATE--TRNA LIGASE, MITOCHONDRIAL"/>
    <property type="match status" value="1"/>
</dbReference>
<evidence type="ECO:0000256" key="3">
    <source>
        <dbReference type="ARBA" id="ARBA00022840"/>
    </source>
</evidence>
<dbReference type="SUPFAM" id="SSF55681">
    <property type="entry name" value="Class II aaRS and biotin synthetases"/>
    <property type="match status" value="1"/>
</dbReference>
<evidence type="ECO:0000256" key="1">
    <source>
        <dbReference type="ARBA" id="ARBA00022598"/>
    </source>
</evidence>
<protein>
    <submittedName>
        <fullName evidence="7">Aminoacyl-tRNA synthetase, class II (D, K and N) domain protein</fullName>
        <ecNumber evidence="7">6.1.1.-</ecNumber>
    </submittedName>
</protein>